<evidence type="ECO:0000313" key="1">
    <source>
        <dbReference type="EMBL" id="GAA5194724.1"/>
    </source>
</evidence>
<reference evidence="2" key="1">
    <citation type="journal article" date="2019" name="Int. J. Syst. Evol. Microbiol.">
        <title>The Global Catalogue of Microorganisms (GCM) 10K type strain sequencing project: providing services to taxonomists for standard genome sequencing and annotation.</title>
        <authorList>
            <consortium name="The Broad Institute Genomics Platform"/>
            <consortium name="The Broad Institute Genome Sequencing Center for Infectious Disease"/>
            <person name="Wu L."/>
            <person name="Ma J."/>
        </authorList>
    </citation>
    <scope>NUCLEOTIDE SEQUENCE [LARGE SCALE GENOMIC DNA]</scope>
    <source>
        <strain evidence="2">JCM 18720</strain>
    </source>
</reference>
<dbReference type="EMBL" id="BAABLF010000030">
    <property type="protein sequence ID" value="GAA5194724.1"/>
    <property type="molecule type" value="Genomic_DNA"/>
</dbReference>
<accession>A0ABP9SDY3</accession>
<dbReference type="RefSeq" id="WP_345317828.1">
    <property type="nucleotide sequence ID" value="NZ_BAABLF010000030.1"/>
</dbReference>
<sequence length="193" mass="21425">MKYLTVLSLFLVLLTGCKSTQTLKPVSQIKPSVAKEGSLANEKLILDATAGLQALMGTPIKSSEVLKFVIQQPIGDNGSRAWREMWIVKQPENTTQFLLTFKEVGLGSAEFEITPMDGGKDRYKCPDNIAQFPIGDTTSDDVVSCMGKPRHEDYNSDGRFVYLYETQNKIILTYLFGKDKKLVKITGYEKSGG</sequence>
<dbReference type="PROSITE" id="PS51257">
    <property type="entry name" value="PROKAR_LIPOPROTEIN"/>
    <property type="match status" value="1"/>
</dbReference>
<organism evidence="1 2">
    <name type="scientific">Ferrimonas gelatinilytica</name>
    <dbReference type="NCBI Taxonomy" id="1255257"/>
    <lineage>
        <taxon>Bacteria</taxon>
        <taxon>Pseudomonadati</taxon>
        <taxon>Pseudomonadota</taxon>
        <taxon>Gammaproteobacteria</taxon>
        <taxon>Alteromonadales</taxon>
        <taxon>Ferrimonadaceae</taxon>
        <taxon>Ferrimonas</taxon>
    </lineage>
</organism>
<gene>
    <name evidence="1" type="ORF">GCM10025772_28310</name>
</gene>
<evidence type="ECO:0008006" key="3">
    <source>
        <dbReference type="Google" id="ProtNLM"/>
    </source>
</evidence>
<comment type="caution">
    <text evidence="1">The sequence shown here is derived from an EMBL/GenBank/DDBJ whole genome shotgun (WGS) entry which is preliminary data.</text>
</comment>
<keyword evidence="2" id="KW-1185">Reference proteome</keyword>
<name>A0ABP9SDY3_9GAMM</name>
<proteinExistence type="predicted"/>
<protein>
    <recommendedName>
        <fullName evidence="3">Lipoprotein</fullName>
    </recommendedName>
</protein>
<dbReference type="Proteomes" id="UP001501600">
    <property type="component" value="Unassembled WGS sequence"/>
</dbReference>
<evidence type="ECO:0000313" key="2">
    <source>
        <dbReference type="Proteomes" id="UP001501600"/>
    </source>
</evidence>